<accession>A0A2I1R9Z2</accession>
<dbReference type="InterPro" id="IPR006091">
    <property type="entry name" value="Acyl-CoA_Oxase/DH_mid-dom"/>
</dbReference>
<dbReference type="Pfam" id="PF00441">
    <property type="entry name" value="Acyl-CoA_dh_1"/>
    <property type="match status" value="1"/>
</dbReference>
<dbReference type="Pfam" id="PF02771">
    <property type="entry name" value="Acyl-CoA_dh_N"/>
    <property type="match status" value="1"/>
</dbReference>
<dbReference type="SUPFAM" id="SSF47203">
    <property type="entry name" value="Acyl-CoA dehydrogenase C-terminal domain-like"/>
    <property type="match status" value="1"/>
</dbReference>
<gene>
    <name evidence="12" type="ORF">CYJ73_07285</name>
</gene>
<feature type="domain" description="Acyl-CoA dehydrogenase/oxidase C-terminal" evidence="9">
    <location>
        <begin position="241"/>
        <end position="388"/>
    </location>
</feature>
<dbReference type="SUPFAM" id="SSF56645">
    <property type="entry name" value="Acyl-CoA dehydrogenase NM domain-like"/>
    <property type="match status" value="1"/>
</dbReference>
<proteinExistence type="inferred from homology"/>
<evidence type="ECO:0000256" key="5">
    <source>
        <dbReference type="ARBA" id="ARBA00022946"/>
    </source>
</evidence>
<organism evidence="12 13">
    <name type="scientific">Gordonia terrae</name>
    <dbReference type="NCBI Taxonomy" id="2055"/>
    <lineage>
        <taxon>Bacteria</taxon>
        <taxon>Bacillati</taxon>
        <taxon>Actinomycetota</taxon>
        <taxon>Actinomycetes</taxon>
        <taxon>Mycobacteriales</taxon>
        <taxon>Gordoniaceae</taxon>
        <taxon>Gordonia</taxon>
    </lineage>
</organism>
<protein>
    <submittedName>
        <fullName evidence="12">Acyl-CoA dehydrogenase</fullName>
    </submittedName>
</protein>
<evidence type="ECO:0000256" key="8">
    <source>
        <dbReference type="RuleBase" id="RU362125"/>
    </source>
</evidence>
<evidence type="ECO:0000256" key="3">
    <source>
        <dbReference type="ARBA" id="ARBA00022630"/>
    </source>
</evidence>
<feature type="domain" description="Acyl-CoA dehydrogenase/oxidase N-terminal" evidence="11">
    <location>
        <begin position="20"/>
        <end position="130"/>
    </location>
</feature>
<keyword evidence="3 8" id="KW-0285">Flavoprotein</keyword>
<comment type="catalytic activity">
    <reaction evidence="7">
        <text>a 2,3-saturated acyl-CoA + A = a 2,3-dehydroacyl-CoA + AH2</text>
        <dbReference type="Rhea" id="RHEA:48608"/>
        <dbReference type="ChEBI" id="CHEBI:13193"/>
        <dbReference type="ChEBI" id="CHEBI:17499"/>
        <dbReference type="ChEBI" id="CHEBI:60015"/>
        <dbReference type="ChEBI" id="CHEBI:65111"/>
    </reaction>
</comment>
<dbReference type="FunFam" id="1.10.540.10:FF:000026">
    <property type="entry name" value="Acyl-CoA dehydrogenase medium chain"/>
    <property type="match status" value="1"/>
</dbReference>
<dbReference type="InterPro" id="IPR036250">
    <property type="entry name" value="AcylCo_DH-like_C"/>
</dbReference>
<dbReference type="GO" id="GO:0033539">
    <property type="term" value="P:fatty acid beta-oxidation using acyl-CoA dehydrogenase"/>
    <property type="evidence" value="ECO:0007669"/>
    <property type="project" value="TreeGrafter"/>
</dbReference>
<dbReference type="FunFam" id="2.40.110.10:FF:000002">
    <property type="entry name" value="Acyl-CoA dehydrogenase fadE12"/>
    <property type="match status" value="1"/>
</dbReference>
<dbReference type="PANTHER" id="PTHR42807">
    <property type="entry name" value="GLUTARYL-COA DEHYDROGENASE, MITOCHONDRIAL"/>
    <property type="match status" value="1"/>
</dbReference>
<dbReference type="GO" id="GO:0050660">
    <property type="term" value="F:flavin adenine dinucleotide binding"/>
    <property type="evidence" value="ECO:0007669"/>
    <property type="project" value="InterPro"/>
</dbReference>
<dbReference type="EMBL" id="PKJC01000004">
    <property type="protein sequence ID" value="PKZ65953.1"/>
    <property type="molecule type" value="Genomic_DNA"/>
</dbReference>
<evidence type="ECO:0000313" key="13">
    <source>
        <dbReference type="Proteomes" id="UP000234662"/>
    </source>
</evidence>
<dbReference type="GO" id="GO:0046949">
    <property type="term" value="P:fatty-acyl-CoA biosynthetic process"/>
    <property type="evidence" value="ECO:0007669"/>
    <property type="project" value="TreeGrafter"/>
</dbReference>
<name>A0A2I1R9Z2_9ACTN</name>
<keyword evidence="5" id="KW-0809">Transit peptide</keyword>
<dbReference type="InterPro" id="IPR009075">
    <property type="entry name" value="AcylCo_DH/oxidase_C"/>
</dbReference>
<keyword evidence="6 8" id="KW-0560">Oxidoreductase</keyword>
<dbReference type="RefSeq" id="WP_101819612.1">
    <property type="nucleotide sequence ID" value="NZ_PKJC01000004.1"/>
</dbReference>
<evidence type="ECO:0000256" key="1">
    <source>
        <dbReference type="ARBA" id="ARBA00001974"/>
    </source>
</evidence>
<dbReference type="GO" id="GO:0000062">
    <property type="term" value="F:fatty-acyl-CoA binding"/>
    <property type="evidence" value="ECO:0007669"/>
    <property type="project" value="TreeGrafter"/>
</dbReference>
<evidence type="ECO:0000259" key="9">
    <source>
        <dbReference type="Pfam" id="PF00441"/>
    </source>
</evidence>
<comment type="similarity">
    <text evidence="2 8">Belongs to the acyl-CoA dehydrogenase family.</text>
</comment>
<dbReference type="Gene3D" id="1.20.140.10">
    <property type="entry name" value="Butyryl-CoA Dehydrogenase, subunit A, domain 3"/>
    <property type="match status" value="1"/>
</dbReference>
<dbReference type="InterPro" id="IPR009100">
    <property type="entry name" value="AcylCoA_DH/oxidase_NM_dom_sf"/>
</dbReference>
<dbReference type="InterPro" id="IPR052033">
    <property type="entry name" value="Glutaryl-CoA_DH_mitochondrial"/>
</dbReference>
<evidence type="ECO:0000256" key="2">
    <source>
        <dbReference type="ARBA" id="ARBA00009347"/>
    </source>
</evidence>
<dbReference type="PANTHER" id="PTHR42807:SF1">
    <property type="entry name" value="GLUTARYL-COA DEHYDROGENASE, MITOCHONDRIAL"/>
    <property type="match status" value="1"/>
</dbReference>
<sequence length="395" mass="42488">MSRPSTLPQLFALDSLLDADEIAIRDSVRDFAASKLRPHIADWFEEARLPAREIARELGGLGALGMHLDGYGCPGMSAMSYGLACLELEAVDSGIRSLVSVQGSLAMFSIHHWGSEEQKNEWLPRMAAGEAIGCFGLTEPDFGSNPSGMRTHAKRDGDDWVLNGTKMWITNGSIADVAVVWAQTDLADSPGGIRGFVVPTDTPGFSAPEITKKMSLRASVTSELVFDDVRLPASAMLPKAEGLRGPLTALGEARFGIIFGAMGAARDCLESAIDYAQSREVFDKPLAGYQITQTKIADMALEVGKGHLLAYHLGRLKDRGELTPEQVSTGKLNSTREAIAIARECRTILGANGITLEYPVIRHANNLESVLTYEGTSEVHQLTIGRALTGASAFR</sequence>
<dbReference type="Gene3D" id="1.10.540.10">
    <property type="entry name" value="Acyl-CoA dehydrogenase/oxidase, N-terminal domain"/>
    <property type="match status" value="1"/>
</dbReference>
<reference evidence="12 13" key="1">
    <citation type="submission" date="2017-12" db="EMBL/GenBank/DDBJ databases">
        <title>Phylogenetic diversity of female urinary microbiome.</title>
        <authorList>
            <person name="Thomas-White K."/>
            <person name="Wolfe A.J."/>
        </authorList>
    </citation>
    <scope>NUCLEOTIDE SEQUENCE [LARGE SCALE GENOMIC DNA]</scope>
    <source>
        <strain evidence="12 13">UMB0777</strain>
    </source>
</reference>
<comment type="caution">
    <text evidence="12">The sequence shown here is derived from an EMBL/GenBank/DDBJ whole genome shotgun (WGS) entry which is preliminary data.</text>
</comment>
<dbReference type="Pfam" id="PF02770">
    <property type="entry name" value="Acyl-CoA_dh_M"/>
    <property type="match status" value="1"/>
</dbReference>
<dbReference type="InterPro" id="IPR037069">
    <property type="entry name" value="AcylCoA_DH/ox_N_sf"/>
</dbReference>
<dbReference type="InterPro" id="IPR013786">
    <property type="entry name" value="AcylCoA_DH/ox_N"/>
</dbReference>
<dbReference type="Proteomes" id="UP000234662">
    <property type="component" value="Unassembled WGS sequence"/>
</dbReference>
<dbReference type="AlphaFoldDB" id="A0A2I1R9Z2"/>
<evidence type="ECO:0000259" key="10">
    <source>
        <dbReference type="Pfam" id="PF02770"/>
    </source>
</evidence>
<dbReference type="Gene3D" id="2.40.110.10">
    <property type="entry name" value="Butyryl-CoA Dehydrogenase, subunit A, domain 2"/>
    <property type="match status" value="1"/>
</dbReference>
<evidence type="ECO:0000256" key="4">
    <source>
        <dbReference type="ARBA" id="ARBA00022827"/>
    </source>
</evidence>
<evidence type="ECO:0000313" key="12">
    <source>
        <dbReference type="EMBL" id="PKZ65953.1"/>
    </source>
</evidence>
<evidence type="ECO:0000259" key="11">
    <source>
        <dbReference type="Pfam" id="PF02771"/>
    </source>
</evidence>
<dbReference type="InterPro" id="IPR046373">
    <property type="entry name" value="Acyl-CoA_Oxase/DH_mid-dom_sf"/>
</dbReference>
<evidence type="ECO:0000256" key="6">
    <source>
        <dbReference type="ARBA" id="ARBA00023002"/>
    </source>
</evidence>
<keyword evidence="4 8" id="KW-0274">FAD</keyword>
<evidence type="ECO:0000256" key="7">
    <source>
        <dbReference type="ARBA" id="ARBA00052546"/>
    </source>
</evidence>
<dbReference type="STRING" id="2055.BCM27_21810"/>
<comment type="cofactor">
    <cofactor evidence="1 8">
        <name>FAD</name>
        <dbReference type="ChEBI" id="CHEBI:57692"/>
    </cofactor>
</comment>
<feature type="domain" description="Acyl-CoA oxidase/dehydrogenase middle" evidence="10">
    <location>
        <begin position="134"/>
        <end position="229"/>
    </location>
</feature>
<dbReference type="GO" id="GO:0004361">
    <property type="term" value="F:glutaryl-CoA dehydrogenase activity"/>
    <property type="evidence" value="ECO:0007669"/>
    <property type="project" value="TreeGrafter"/>
</dbReference>